<evidence type="ECO:0000256" key="4">
    <source>
        <dbReference type="ARBA" id="ARBA00022989"/>
    </source>
</evidence>
<comment type="caution">
    <text evidence="8">The sequence shown here is derived from an EMBL/GenBank/DDBJ whole genome shotgun (WGS) entry which is preliminary data.</text>
</comment>
<reference evidence="8 9" key="1">
    <citation type="journal article" date="2024" name="Insects">
        <title>An Improved Chromosome-Level Genome Assembly of the Firefly Pyrocoelia pectoralis.</title>
        <authorList>
            <person name="Fu X."/>
            <person name="Meyer-Rochow V.B."/>
            <person name="Ballantyne L."/>
            <person name="Zhu X."/>
        </authorList>
    </citation>
    <scope>NUCLEOTIDE SEQUENCE [LARGE SCALE GENOMIC DNA]</scope>
    <source>
        <strain evidence="8">XCY_ONT2</strain>
    </source>
</reference>
<evidence type="ECO:0000259" key="7">
    <source>
        <dbReference type="Pfam" id="PF10277"/>
    </source>
</evidence>
<evidence type="ECO:0000256" key="2">
    <source>
        <dbReference type="ARBA" id="ARBA00006565"/>
    </source>
</evidence>
<dbReference type="PANTHER" id="PTHR21324">
    <property type="entry name" value="FASTING-INDUCIBLE INTEGRAL MEMBRANE PROTEIN TM6P1-RELATED"/>
    <property type="match status" value="1"/>
</dbReference>
<feature type="transmembrane region" description="Helical" evidence="6">
    <location>
        <begin position="41"/>
        <end position="60"/>
    </location>
</feature>
<evidence type="ECO:0000313" key="8">
    <source>
        <dbReference type="EMBL" id="KAK5650441.1"/>
    </source>
</evidence>
<evidence type="ECO:0000256" key="5">
    <source>
        <dbReference type="ARBA" id="ARBA00023136"/>
    </source>
</evidence>
<gene>
    <name evidence="8" type="ORF">RI129_001470</name>
</gene>
<dbReference type="EMBL" id="JAVRBK010000001">
    <property type="protein sequence ID" value="KAK5650441.1"/>
    <property type="molecule type" value="Genomic_DNA"/>
</dbReference>
<keyword evidence="4 6" id="KW-1133">Transmembrane helix</keyword>
<dbReference type="GO" id="GO:0012505">
    <property type="term" value="C:endomembrane system"/>
    <property type="evidence" value="ECO:0007669"/>
    <property type="project" value="UniProtKB-SubCell"/>
</dbReference>
<dbReference type="InterPro" id="IPR050911">
    <property type="entry name" value="DRAM/TMEM150_Autophagy_Mod"/>
</dbReference>
<keyword evidence="9" id="KW-1185">Reference proteome</keyword>
<feature type="transmembrane region" description="Helical" evidence="6">
    <location>
        <begin position="236"/>
        <end position="258"/>
    </location>
</feature>
<evidence type="ECO:0000256" key="3">
    <source>
        <dbReference type="ARBA" id="ARBA00022692"/>
    </source>
</evidence>
<proteinExistence type="inferred from homology"/>
<sequence>MRSVFVQFTDTDKIRGAIQTSVLKKVCLNISDKFHFRLHHWPFFMCLWFLLTLIVTYSISVGKKHAYKIFPYISDTGTYPPESCIFGQLINLGTLLMLLNMYLRYRQVDLIIQLHDIDCSKSNKIAMWFAGIGCLGMSIVANFQKMNMRGIHFLGADMVLGGGVVYTVVQAQISYAFRNLETKPNSCGITKKTVIARIIISVTCVILFFLLVGFGYASEKDFEGDLIWWTPDDSGYVSHVIATISEWIIIILISIFILTYTTEFQEIKFTGIGFTFE</sequence>
<comment type="subcellular location">
    <subcellularLocation>
        <location evidence="1">Endomembrane system</location>
        <topology evidence="1">Multi-pass membrane protein</topology>
    </subcellularLocation>
</comment>
<feature type="transmembrane region" description="Helical" evidence="6">
    <location>
        <begin position="125"/>
        <end position="144"/>
    </location>
</feature>
<dbReference type="Proteomes" id="UP001329430">
    <property type="component" value="Chromosome 1"/>
</dbReference>
<name>A0AAN7VTV3_9COLE</name>
<protein>
    <recommendedName>
        <fullName evidence="7">CWH43-like N-terminal domain-containing protein</fullName>
    </recommendedName>
</protein>
<organism evidence="8 9">
    <name type="scientific">Pyrocoelia pectoralis</name>
    <dbReference type="NCBI Taxonomy" id="417401"/>
    <lineage>
        <taxon>Eukaryota</taxon>
        <taxon>Metazoa</taxon>
        <taxon>Ecdysozoa</taxon>
        <taxon>Arthropoda</taxon>
        <taxon>Hexapoda</taxon>
        <taxon>Insecta</taxon>
        <taxon>Pterygota</taxon>
        <taxon>Neoptera</taxon>
        <taxon>Endopterygota</taxon>
        <taxon>Coleoptera</taxon>
        <taxon>Polyphaga</taxon>
        <taxon>Elateriformia</taxon>
        <taxon>Elateroidea</taxon>
        <taxon>Lampyridae</taxon>
        <taxon>Lampyrinae</taxon>
        <taxon>Pyrocoelia</taxon>
    </lineage>
</organism>
<feature type="transmembrane region" description="Helical" evidence="6">
    <location>
        <begin position="85"/>
        <end position="105"/>
    </location>
</feature>
<keyword evidence="5 6" id="KW-0472">Membrane</keyword>
<dbReference type="PANTHER" id="PTHR21324:SF2">
    <property type="entry name" value="EG:22E5.9 PROTEIN"/>
    <property type="match status" value="1"/>
</dbReference>
<dbReference type="InterPro" id="IPR019402">
    <property type="entry name" value="CWH43_N"/>
</dbReference>
<dbReference type="AlphaFoldDB" id="A0AAN7VTV3"/>
<feature type="transmembrane region" description="Helical" evidence="6">
    <location>
        <begin position="194"/>
        <end position="216"/>
    </location>
</feature>
<comment type="similarity">
    <text evidence="2">Belongs to the DRAM/TMEM150 family.</text>
</comment>
<dbReference type="Pfam" id="PF10277">
    <property type="entry name" value="Frag1"/>
    <property type="match status" value="1"/>
</dbReference>
<evidence type="ECO:0000256" key="1">
    <source>
        <dbReference type="ARBA" id="ARBA00004127"/>
    </source>
</evidence>
<evidence type="ECO:0000313" key="9">
    <source>
        <dbReference type="Proteomes" id="UP001329430"/>
    </source>
</evidence>
<evidence type="ECO:0000256" key="6">
    <source>
        <dbReference type="SAM" id="Phobius"/>
    </source>
</evidence>
<feature type="domain" description="CWH43-like N-terminal" evidence="7">
    <location>
        <begin position="42"/>
        <end position="266"/>
    </location>
</feature>
<accession>A0AAN7VTV3</accession>
<keyword evidence="3 6" id="KW-0812">Transmembrane</keyword>